<feature type="non-terminal residue" evidence="1">
    <location>
        <position position="50"/>
    </location>
</feature>
<reference evidence="1 2" key="1">
    <citation type="submission" date="2016-03" db="EMBL/GenBank/DDBJ databases">
        <title>EvidentialGene: Evidence-directed Construction of Genes on Genomes.</title>
        <authorList>
            <person name="Gilbert D.G."/>
            <person name="Choi J.-H."/>
            <person name="Mockaitis K."/>
            <person name="Colbourne J."/>
            <person name="Pfrender M."/>
        </authorList>
    </citation>
    <scope>NUCLEOTIDE SEQUENCE [LARGE SCALE GENOMIC DNA]</scope>
    <source>
        <strain evidence="1 2">Xinb3</strain>
        <tissue evidence="1">Complete organism</tissue>
    </source>
</reference>
<comment type="caution">
    <text evidence="1">The sequence shown here is derived from an EMBL/GenBank/DDBJ whole genome shotgun (WGS) entry which is preliminary data.</text>
</comment>
<name>A0A164FFF8_9CRUS</name>
<dbReference type="Proteomes" id="UP000076858">
    <property type="component" value="Unassembled WGS sequence"/>
</dbReference>
<protein>
    <submittedName>
        <fullName evidence="1">Putative Aldehyde dehydrogenase 7 family</fullName>
    </submittedName>
</protein>
<dbReference type="AlphaFoldDB" id="A0A164FFF8"/>
<dbReference type="OrthoDB" id="310895at2759"/>
<proteinExistence type="predicted"/>
<keyword evidence="2" id="KW-1185">Reference proteome</keyword>
<accession>A0A164FFF8</accession>
<sequence>MALTIRLARNLQSFDRFTHLHYIRRMSSKSFLIDQSRYAFLKDLGLESHN</sequence>
<dbReference type="EMBL" id="LRGB01020297">
    <property type="protein sequence ID" value="KZR97742.1"/>
    <property type="molecule type" value="Genomic_DNA"/>
</dbReference>
<organism evidence="1 2">
    <name type="scientific">Daphnia magna</name>
    <dbReference type="NCBI Taxonomy" id="35525"/>
    <lineage>
        <taxon>Eukaryota</taxon>
        <taxon>Metazoa</taxon>
        <taxon>Ecdysozoa</taxon>
        <taxon>Arthropoda</taxon>
        <taxon>Crustacea</taxon>
        <taxon>Branchiopoda</taxon>
        <taxon>Diplostraca</taxon>
        <taxon>Cladocera</taxon>
        <taxon>Anomopoda</taxon>
        <taxon>Daphniidae</taxon>
        <taxon>Daphnia</taxon>
    </lineage>
</organism>
<gene>
    <name evidence="1" type="ORF">APZ42_007219</name>
</gene>
<evidence type="ECO:0000313" key="2">
    <source>
        <dbReference type="Proteomes" id="UP000076858"/>
    </source>
</evidence>
<evidence type="ECO:0000313" key="1">
    <source>
        <dbReference type="EMBL" id="KZR97742.1"/>
    </source>
</evidence>